<dbReference type="PROSITE" id="PS50089">
    <property type="entry name" value="ZF_RING_2"/>
    <property type="match status" value="1"/>
</dbReference>
<sequence>MELPPQEEVQVSQSMFGLWFVNTRLKRFMNYSTAFIQAMILIAYWMVEPLSFLMTFIISMMLYGIRTWWIWWCDPTDTFFWISIRIRISSFLLFFSCVLAWTNILIVELTGAPLLSLFNVLVTYPVPVISLILNLVNVFRLMCLWLAYTRIHKAIRRRMEQEDQVFNNVFAVREGYRETRQELEAAGISPQELDEIQRIEIRNVRRALGQFGQRALENINMVRTMLNIDGDRDPDDTEENRIILFTKITSLPFNKEKHGEYETCTICCGEFEEEKYIKVLPKCSHIFHEECIEGWILKAKHQMICCPICRTNIKEEIDLQYQAEGIQDNSLQAQEDSKRSEDEEALQVVQEENLLDLTDNNSQNSA</sequence>
<feature type="transmembrane region" description="Helical" evidence="5">
    <location>
        <begin position="52"/>
        <end position="72"/>
    </location>
</feature>
<dbReference type="PANTHER" id="PTHR45798:SF97">
    <property type="entry name" value="ALCOHOL-SENSITIVE RING FINGER PROTEIN 1"/>
    <property type="match status" value="1"/>
</dbReference>
<keyword evidence="3" id="KW-0862">Zinc</keyword>
<dbReference type="Pfam" id="PF13639">
    <property type="entry name" value="zf-RING_2"/>
    <property type="match status" value="1"/>
</dbReference>
<evidence type="ECO:0000256" key="1">
    <source>
        <dbReference type="ARBA" id="ARBA00022723"/>
    </source>
</evidence>
<name>A0AAD1XCZ4_EUPCR</name>
<dbReference type="InterPro" id="IPR052788">
    <property type="entry name" value="RING-type_E3_ligase_ATL"/>
</dbReference>
<dbReference type="AlphaFoldDB" id="A0AAD1XCZ4"/>
<dbReference type="InterPro" id="IPR001841">
    <property type="entry name" value="Znf_RING"/>
</dbReference>
<dbReference type="SUPFAM" id="SSF57850">
    <property type="entry name" value="RING/U-box"/>
    <property type="match status" value="1"/>
</dbReference>
<feature type="transmembrane region" description="Helical" evidence="5">
    <location>
        <begin position="28"/>
        <end position="46"/>
    </location>
</feature>
<keyword evidence="5" id="KW-1133">Transmembrane helix</keyword>
<organism evidence="7 8">
    <name type="scientific">Euplotes crassus</name>
    <dbReference type="NCBI Taxonomy" id="5936"/>
    <lineage>
        <taxon>Eukaryota</taxon>
        <taxon>Sar</taxon>
        <taxon>Alveolata</taxon>
        <taxon>Ciliophora</taxon>
        <taxon>Intramacronucleata</taxon>
        <taxon>Spirotrichea</taxon>
        <taxon>Hypotrichia</taxon>
        <taxon>Euplotida</taxon>
        <taxon>Euplotidae</taxon>
        <taxon>Moneuplotes</taxon>
    </lineage>
</organism>
<keyword evidence="5" id="KW-0472">Membrane</keyword>
<keyword evidence="8" id="KW-1185">Reference proteome</keyword>
<protein>
    <recommendedName>
        <fullName evidence="6">RING-type domain-containing protein</fullName>
    </recommendedName>
</protein>
<evidence type="ECO:0000259" key="6">
    <source>
        <dbReference type="PROSITE" id="PS50089"/>
    </source>
</evidence>
<evidence type="ECO:0000313" key="8">
    <source>
        <dbReference type="Proteomes" id="UP001295684"/>
    </source>
</evidence>
<evidence type="ECO:0000256" key="2">
    <source>
        <dbReference type="ARBA" id="ARBA00022771"/>
    </source>
</evidence>
<keyword evidence="2 4" id="KW-0863">Zinc-finger</keyword>
<dbReference type="Gene3D" id="3.30.40.10">
    <property type="entry name" value="Zinc/RING finger domain, C3HC4 (zinc finger)"/>
    <property type="match status" value="1"/>
</dbReference>
<keyword evidence="1" id="KW-0479">Metal-binding</keyword>
<accession>A0AAD1XCZ4</accession>
<dbReference type="GO" id="GO:0008270">
    <property type="term" value="F:zinc ion binding"/>
    <property type="evidence" value="ECO:0007669"/>
    <property type="project" value="UniProtKB-KW"/>
</dbReference>
<evidence type="ECO:0000256" key="3">
    <source>
        <dbReference type="ARBA" id="ARBA00022833"/>
    </source>
</evidence>
<comment type="caution">
    <text evidence="7">The sequence shown here is derived from an EMBL/GenBank/DDBJ whole genome shotgun (WGS) entry which is preliminary data.</text>
</comment>
<dbReference type="InterPro" id="IPR013083">
    <property type="entry name" value="Znf_RING/FYVE/PHD"/>
</dbReference>
<dbReference type="Proteomes" id="UP001295684">
    <property type="component" value="Unassembled WGS sequence"/>
</dbReference>
<feature type="transmembrane region" description="Helical" evidence="5">
    <location>
        <begin position="126"/>
        <end position="148"/>
    </location>
</feature>
<evidence type="ECO:0000313" key="7">
    <source>
        <dbReference type="EMBL" id="CAI2366011.1"/>
    </source>
</evidence>
<feature type="domain" description="RING-type" evidence="6">
    <location>
        <begin position="264"/>
        <end position="310"/>
    </location>
</feature>
<evidence type="ECO:0000256" key="4">
    <source>
        <dbReference type="PROSITE-ProRule" id="PRU00175"/>
    </source>
</evidence>
<dbReference type="PANTHER" id="PTHR45798">
    <property type="entry name" value="RING-H2 FINGER PROTEIN ATL61-RELATED-RELATED"/>
    <property type="match status" value="1"/>
</dbReference>
<gene>
    <name evidence="7" type="ORF">ECRASSUSDP1_LOCUS7280</name>
</gene>
<dbReference type="SMART" id="SM00184">
    <property type="entry name" value="RING"/>
    <property type="match status" value="1"/>
</dbReference>
<reference evidence="7" key="1">
    <citation type="submission" date="2023-07" db="EMBL/GenBank/DDBJ databases">
        <authorList>
            <consortium name="AG Swart"/>
            <person name="Singh M."/>
            <person name="Singh A."/>
            <person name="Seah K."/>
            <person name="Emmerich C."/>
        </authorList>
    </citation>
    <scope>NUCLEOTIDE SEQUENCE</scope>
    <source>
        <strain evidence="7">DP1</strain>
    </source>
</reference>
<keyword evidence="5" id="KW-0812">Transmembrane</keyword>
<proteinExistence type="predicted"/>
<evidence type="ECO:0000256" key="5">
    <source>
        <dbReference type="SAM" id="Phobius"/>
    </source>
</evidence>
<dbReference type="EMBL" id="CAMPGE010007084">
    <property type="protein sequence ID" value="CAI2366011.1"/>
    <property type="molecule type" value="Genomic_DNA"/>
</dbReference>
<feature type="transmembrane region" description="Helical" evidence="5">
    <location>
        <begin position="84"/>
        <end position="106"/>
    </location>
</feature>